<sequence>AYKEDDFPAYYPVELGNVILVPEETVHYPVYSNEGAQEWDSIFPPGGGFVHLGPDNRPFGFSVYHQHHCLMQLREAAVAGRATGHVYHCLNYIRQMILCEADTTLEPVVPAPRNPWNEFIGVPHVCKDWTEMYRLAAEDNERMLRSGFPPNSTIDL</sequence>
<dbReference type="GO" id="GO:0016491">
    <property type="term" value="F:oxidoreductase activity"/>
    <property type="evidence" value="ECO:0007669"/>
    <property type="project" value="UniProtKB-KW"/>
</dbReference>
<comment type="pathway">
    <text evidence="1">Mycotoxin biosynthesis.</text>
</comment>
<dbReference type="AlphaFoldDB" id="M2R0L9"/>
<evidence type="ECO:0000313" key="5">
    <source>
        <dbReference type="Proteomes" id="UP000016930"/>
    </source>
</evidence>
<evidence type="ECO:0000313" key="4">
    <source>
        <dbReference type="EMBL" id="EMD38050.1"/>
    </source>
</evidence>
<dbReference type="OrthoDB" id="3687641at2759"/>
<dbReference type="HOGENOM" id="CLU_042941_8_3_1"/>
<accession>M2R0L9</accession>
<reference evidence="4 5" key="1">
    <citation type="journal article" date="2012" name="Proc. Natl. Acad. Sci. U.S.A.">
        <title>Comparative genomics of Ceriporiopsis subvermispora and Phanerochaete chrysosporium provide insight into selective ligninolysis.</title>
        <authorList>
            <person name="Fernandez-Fueyo E."/>
            <person name="Ruiz-Duenas F.J."/>
            <person name="Ferreira P."/>
            <person name="Floudas D."/>
            <person name="Hibbett D.S."/>
            <person name="Canessa P."/>
            <person name="Larrondo L.F."/>
            <person name="James T.Y."/>
            <person name="Seelenfreund D."/>
            <person name="Lobos S."/>
            <person name="Polanco R."/>
            <person name="Tello M."/>
            <person name="Honda Y."/>
            <person name="Watanabe T."/>
            <person name="Watanabe T."/>
            <person name="Ryu J.S."/>
            <person name="Kubicek C.P."/>
            <person name="Schmoll M."/>
            <person name="Gaskell J."/>
            <person name="Hammel K.E."/>
            <person name="St John F.J."/>
            <person name="Vanden Wymelenberg A."/>
            <person name="Sabat G."/>
            <person name="Splinter BonDurant S."/>
            <person name="Syed K."/>
            <person name="Yadav J.S."/>
            <person name="Doddapaneni H."/>
            <person name="Subramanian V."/>
            <person name="Lavin J.L."/>
            <person name="Oguiza J.A."/>
            <person name="Perez G."/>
            <person name="Pisabarro A.G."/>
            <person name="Ramirez L."/>
            <person name="Santoyo F."/>
            <person name="Master E."/>
            <person name="Coutinho P.M."/>
            <person name="Henrissat B."/>
            <person name="Lombard V."/>
            <person name="Magnuson J.K."/>
            <person name="Kuees U."/>
            <person name="Hori C."/>
            <person name="Igarashi K."/>
            <person name="Samejima M."/>
            <person name="Held B.W."/>
            <person name="Barry K.W."/>
            <person name="LaButti K.M."/>
            <person name="Lapidus A."/>
            <person name="Lindquist E.A."/>
            <person name="Lucas S.M."/>
            <person name="Riley R."/>
            <person name="Salamov A.A."/>
            <person name="Hoffmeister D."/>
            <person name="Schwenk D."/>
            <person name="Hadar Y."/>
            <person name="Yarden O."/>
            <person name="de Vries R.P."/>
            <person name="Wiebenga A."/>
            <person name="Stenlid J."/>
            <person name="Eastwood D."/>
            <person name="Grigoriev I.V."/>
            <person name="Berka R.M."/>
            <person name="Blanchette R.A."/>
            <person name="Kersten P."/>
            <person name="Martinez A.T."/>
            <person name="Vicuna R."/>
            <person name="Cullen D."/>
        </authorList>
    </citation>
    <scope>NUCLEOTIDE SEQUENCE [LARGE SCALE GENOMIC DNA]</scope>
    <source>
        <strain evidence="4 5">B</strain>
    </source>
</reference>
<comment type="similarity">
    <text evidence="3">Belongs to the ustYa family.</text>
</comment>
<dbReference type="Pfam" id="PF11807">
    <property type="entry name" value="UstYa"/>
    <property type="match status" value="1"/>
</dbReference>
<dbReference type="STRING" id="914234.M2R0L9"/>
<organism evidence="4 5">
    <name type="scientific">Ceriporiopsis subvermispora (strain B)</name>
    <name type="common">White-rot fungus</name>
    <name type="synonym">Gelatoporia subvermispora</name>
    <dbReference type="NCBI Taxonomy" id="914234"/>
    <lineage>
        <taxon>Eukaryota</taxon>
        <taxon>Fungi</taxon>
        <taxon>Dikarya</taxon>
        <taxon>Basidiomycota</taxon>
        <taxon>Agaricomycotina</taxon>
        <taxon>Agaricomycetes</taxon>
        <taxon>Polyporales</taxon>
        <taxon>Gelatoporiaceae</taxon>
        <taxon>Gelatoporia</taxon>
    </lineage>
</organism>
<evidence type="ECO:0000256" key="2">
    <source>
        <dbReference type="ARBA" id="ARBA00023002"/>
    </source>
</evidence>
<dbReference type="GO" id="GO:0043386">
    <property type="term" value="P:mycotoxin biosynthetic process"/>
    <property type="evidence" value="ECO:0007669"/>
    <property type="project" value="InterPro"/>
</dbReference>
<protein>
    <submittedName>
        <fullName evidence="4">Uncharacterized protein</fullName>
    </submittedName>
</protein>
<dbReference type="PANTHER" id="PTHR33365">
    <property type="entry name" value="YALI0B05434P"/>
    <property type="match status" value="1"/>
</dbReference>
<keyword evidence="5" id="KW-1185">Reference proteome</keyword>
<feature type="non-terminal residue" evidence="4">
    <location>
        <position position="1"/>
    </location>
</feature>
<keyword evidence="2" id="KW-0560">Oxidoreductase</keyword>
<evidence type="ECO:0000256" key="3">
    <source>
        <dbReference type="ARBA" id="ARBA00035112"/>
    </source>
</evidence>
<dbReference type="PANTHER" id="PTHR33365:SF11">
    <property type="entry name" value="TAT PATHWAY SIGNAL SEQUENCE"/>
    <property type="match status" value="1"/>
</dbReference>
<name>M2R0L9_CERS8</name>
<dbReference type="Proteomes" id="UP000016930">
    <property type="component" value="Unassembled WGS sequence"/>
</dbReference>
<dbReference type="EMBL" id="KB445795">
    <property type="protein sequence ID" value="EMD38050.1"/>
    <property type="molecule type" value="Genomic_DNA"/>
</dbReference>
<dbReference type="InterPro" id="IPR021765">
    <property type="entry name" value="UstYa-like"/>
</dbReference>
<proteinExistence type="inferred from homology"/>
<evidence type="ECO:0000256" key="1">
    <source>
        <dbReference type="ARBA" id="ARBA00004685"/>
    </source>
</evidence>
<gene>
    <name evidence="4" type="ORF">CERSUDRAFT_49219</name>
</gene>